<dbReference type="InterPro" id="IPR011990">
    <property type="entry name" value="TPR-like_helical_dom_sf"/>
</dbReference>
<keyword evidence="5" id="KW-0998">Cell outer membrane</keyword>
<reference evidence="8 9" key="1">
    <citation type="submission" date="2018-02" db="EMBL/GenBank/DDBJ databases">
        <title>The draft genome of Sphingobacterium sp. 5JN-11.</title>
        <authorList>
            <person name="Liu L."/>
            <person name="Li L."/>
            <person name="Liang L."/>
            <person name="Zhang X."/>
            <person name="Wang T."/>
        </authorList>
    </citation>
    <scope>NUCLEOTIDE SEQUENCE [LARGE SCALE GENOMIC DNA]</scope>
    <source>
        <strain evidence="8 9">5JN-11</strain>
    </source>
</reference>
<comment type="caution">
    <text evidence="8">The sequence shown here is derived from an EMBL/GenBank/DDBJ whole genome shotgun (WGS) entry which is preliminary data.</text>
</comment>
<dbReference type="Proteomes" id="UP000239711">
    <property type="component" value="Unassembled WGS sequence"/>
</dbReference>
<organism evidence="8 9">
    <name type="scientific">Sphingobacterium haloxyli</name>
    <dbReference type="NCBI Taxonomy" id="2100533"/>
    <lineage>
        <taxon>Bacteria</taxon>
        <taxon>Pseudomonadati</taxon>
        <taxon>Bacteroidota</taxon>
        <taxon>Sphingobacteriia</taxon>
        <taxon>Sphingobacteriales</taxon>
        <taxon>Sphingobacteriaceae</taxon>
        <taxon>Sphingobacterium</taxon>
    </lineage>
</organism>
<evidence type="ECO:0000313" key="9">
    <source>
        <dbReference type="Proteomes" id="UP000239711"/>
    </source>
</evidence>
<evidence type="ECO:0000259" key="7">
    <source>
        <dbReference type="Pfam" id="PF14322"/>
    </source>
</evidence>
<sequence>MMEKQKLLTYILCTLFVTLSSCEKFLDAKSDVSLSVPDNLEDLDALMNNLAIFIDDPRGGEISTDDYYVSEADFNGLFSQDEQNLYLWDDNVYLEDASNDWLRTYNAIYYCNLVLEKLSEIQGVGKTSDHRQFDKVKGEALYHRGKAYFHAAQLWCNAYDASTADLDLGLPLRLSSNFNEQSYRSNLKVTYERIFEDLTNSARLLPTRSSHPTKPSKSAAFGMLSRAYMAVRDYEATGRYADSCLQLHSTLLDFSTLDPESNNPIDEFCEEVIMDGAIGASILTQNRLRVSEDLVELYEDGDLRRTVNFGQRVDGSYIFEGTLKPYLNFSGIATNEMYLNRAESYVRAGQLVLAVQDMNDLLITRHEVDGYVPIDEDMDQQELLDLILRERRKELLFRGIRWMDVKRLNKEGRGIRMKREWQGSMMEMKPGDLRFALPVPRTVIELTGMTQNPR</sequence>
<proteinExistence type="inferred from homology"/>
<evidence type="ECO:0008006" key="10">
    <source>
        <dbReference type="Google" id="ProtNLM"/>
    </source>
</evidence>
<dbReference type="InterPro" id="IPR012944">
    <property type="entry name" value="SusD_RagB_dom"/>
</dbReference>
<dbReference type="Gene3D" id="1.25.40.390">
    <property type="match status" value="1"/>
</dbReference>
<evidence type="ECO:0000256" key="4">
    <source>
        <dbReference type="ARBA" id="ARBA00023136"/>
    </source>
</evidence>
<dbReference type="Pfam" id="PF14322">
    <property type="entry name" value="SusD-like_3"/>
    <property type="match status" value="1"/>
</dbReference>
<comment type="subcellular location">
    <subcellularLocation>
        <location evidence="1">Cell outer membrane</location>
    </subcellularLocation>
</comment>
<dbReference type="OrthoDB" id="653598at2"/>
<dbReference type="RefSeq" id="WP_105716060.1">
    <property type="nucleotide sequence ID" value="NZ_PVBQ01000004.1"/>
</dbReference>
<dbReference type="PROSITE" id="PS51257">
    <property type="entry name" value="PROKAR_LIPOPROTEIN"/>
    <property type="match status" value="1"/>
</dbReference>
<keyword evidence="3" id="KW-0732">Signal</keyword>
<evidence type="ECO:0000256" key="2">
    <source>
        <dbReference type="ARBA" id="ARBA00006275"/>
    </source>
</evidence>
<accession>A0A2S9J5G0</accession>
<evidence type="ECO:0000256" key="3">
    <source>
        <dbReference type="ARBA" id="ARBA00022729"/>
    </source>
</evidence>
<evidence type="ECO:0000259" key="6">
    <source>
        <dbReference type="Pfam" id="PF07980"/>
    </source>
</evidence>
<keyword evidence="4" id="KW-0472">Membrane</keyword>
<protein>
    <recommendedName>
        <fullName evidence="10">RagB/SusD family nutrient uptake outer membrane protein</fullName>
    </recommendedName>
</protein>
<keyword evidence="9" id="KW-1185">Reference proteome</keyword>
<feature type="domain" description="RagB/SusD" evidence="6">
    <location>
        <begin position="336"/>
        <end position="416"/>
    </location>
</feature>
<evidence type="ECO:0000256" key="1">
    <source>
        <dbReference type="ARBA" id="ARBA00004442"/>
    </source>
</evidence>
<dbReference type="AlphaFoldDB" id="A0A2S9J5G0"/>
<evidence type="ECO:0000256" key="5">
    <source>
        <dbReference type="ARBA" id="ARBA00023237"/>
    </source>
</evidence>
<evidence type="ECO:0000313" key="8">
    <source>
        <dbReference type="EMBL" id="PRD48033.1"/>
    </source>
</evidence>
<dbReference type="InterPro" id="IPR033985">
    <property type="entry name" value="SusD-like_N"/>
</dbReference>
<feature type="domain" description="SusD-like N-terminal" evidence="7">
    <location>
        <begin position="24"/>
        <end position="229"/>
    </location>
</feature>
<dbReference type="Pfam" id="PF07980">
    <property type="entry name" value="SusD_RagB"/>
    <property type="match status" value="1"/>
</dbReference>
<name>A0A2S9J5G0_9SPHI</name>
<comment type="similarity">
    <text evidence="2">Belongs to the SusD family.</text>
</comment>
<gene>
    <name evidence="8" type="ORF">C5745_05840</name>
</gene>
<dbReference type="EMBL" id="PVBQ01000004">
    <property type="protein sequence ID" value="PRD48033.1"/>
    <property type="molecule type" value="Genomic_DNA"/>
</dbReference>
<dbReference type="GO" id="GO:0009279">
    <property type="term" value="C:cell outer membrane"/>
    <property type="evidence" value="ECO:0007669"/>
    <property type="project" value="UniProtKB-SubCell"/>
</dbReference>
<dbReference type="SUPFAM" id="SSF48452">
    <property type="entry name" value="TPR-like"/>
    <property type="match status" value="1"/>
</dbReference>